<evidence type="ECO:0000256" key="1">
    <source>
        <dbReference type="SAM" id="MobiDB-lite"/>
    </source>
</evidence>
<proteinExistence type="predicted"/>
<feature type="compositionally biased region" description="Low complexity" evidence="1">
    <location>
        <begin position="131"/>
        <end position="144"/>
    </location>
</feature>
<gene>
    <name evidence="2" type="ORF">JX265_011661</name>
</gene>
<sequence>MLDQPLSNIPVLVTTASTVDGSDDIMAQTPETSQAPDPWLSDLSSEDSCSESESNSSAGDSDNSLDDESILDKLLCGNDGTIRLPSGKTISQRPAAGPRGPARRSRRTPTRATPAASWQKKLSGNCAMVPSKSTSSSTRSSTDQQDSEASEHETSVIQSGSPLTPRSTPQPNRTKPTTRQITIRNSDAQMLARLPAAAQHALLVTQQKAISKANRAEKRFRGKMDSGGNIAVSERLIIDVPFGNRHKCRFPV</sequence>
<comment type="caution">
    <text evidence="2">The sequence shown here is derived from an EMBL/GenBank/DDBJ whole genome shotgun (WGS) entry which is preliminary data.</text>
</comment>
<feature type="compositionally biased region" description="Low complexity" evidence="1">
    <location>
        <begin position="51"/>
        <end position="62"/>
    </location>
</feature>
<protein>
    <submittedName>
        <fullName evidence="2">Uncharacterized protein</fullName>
    </submittedName>
</protein>
<dbReference type="Proteomes" id="UP000829685">
    <property type="component" value="Unassembled WGS sequence"/>
</dbReference>
<evidence type="ECO:0000313" key="2">
    <source>
        <dbReference type="EMBL" id="KAI1856414.1"/>
    </source>
</evidence>
<evidence type="ECO:0000313" key="3">
    <source>
        <dbReference type="Proteomes" id="UP000829685"/>
    </source>
</evidence>
<feature type="region of interest" description="Disordered" evidence="1">
    <location>
        <begin position="16"/>
        <end position="179"/>
    </location>
</feature>
<dbReference type="AlphaFoldDB" id="A0A9P9WBY5"/>
<reference evidence="2" key="1">
    <citation type="submission" date="2021-03" db="EMBL/GenBank/DDBJ databases">
        <title>Revisited historic fungal species revealed as producer of novel bioactive compounds through whole genome sequencing and comparative genomics.</title>
        <authorList>
            <person name="Vignolle G.A."/>
            <person name="Hochenegger N."/>
            <person name="Mach R.L."/>
            <person name="Mach-Aigner A.R."/>
            <person name="Javad Rahimi M."/>
            <person name="Salim K.A."/>
            <person name="Chan C.M."/>
            <person name="Lim L.B.L."/>
            <person name="Cai F."/>
            <person name="Druzhinina I.S."/>
            <person name="U'Ren J.M."/>
            <person name="Derntl C."/>
        </authorList>
    </citation>
    <scope>NUCLEOTIDE SEQUENCE</scope>
    <source>
        <strain evidence="2">TUCIM 5799</strain>
    </source>
</reference>
<keyword evidence="3" id="KW-1185">Reference proteome</keyword>
<accession>A0A9P9WBY5</accession>
<name>A0A9P9WBY5_9PEZI</name>
<dbReference type="EMBL" id="JAFIMR010000044">
    <property type="protein sequence ID" value="KAI1856414.1"/>
    <property type="molecule type" value="Genomic_DNA"/>
</dbReference>
<organism evidence="2 3">
    <name type="scientific">Neoarthrinium moseri</name>
    <dbReference type="NCBI Taxonomy" id="1658444"/>
    <lineage>
        <taxon>Eukaryota</taxon>
        <taxon>Fungi</taxon>
        <taxon>Dikarya</taxon>
        <taxon>Ascomycota</taxon>
        <taxon>Pezizomycotina</taxon>
        <taxon>Sordariomycetes</taxon>
        <taxon>Xylariomycetidae</taxon>
        <taxon>Amphisphaeriales</taxon>
        <taxon>Apiosporaceae</taxon>
        <taxon>Neoarthrinium</taxon>
    </lineage>
</organism>
<feature type="compositionally biased region" description="Polar residues" evidence="1">
    <location>
        <begin position="155"/>
        <end position="179"/>
    </location>
</feature>